<dbReference type="GO" id="GO:0008270">
    <property type="term" value="F:zinc ion binding"/>
    <property type="evidence" value="ECO:0007669"/>
    <property type="project" value="UniProtKB-KW"/>
</dbReference>
<dbReference type="InterPro" id="IPR015887">
    <property type="entry name" value="DNA_glyclase_Znf_dom_DNA_BS"/>
</dbReference>
<dbReference type="InterPro" id="IPR000214">
    <property type="entry name" value="Znf_DNA_glyclase/AP_lyase"/>
</dbReference>
<dbReference type="PROSITE" id="PS51068">
    <property type="entry name" value="FPG_CAT"/>
    <property type="match status" value="1"/>
</dbReference>
<feature type="domain" description="FPG-type" evidence="10">
    <location>
        <begin position="223"/>
        <end position="257"/>
    </location>
</feature>
<evidence type="ECO:0000256" key="6">
    <source>
        <dbReference type="ARBA" id="ARBA00023239"/>
    </source>
</evidence>
<dbReference type="AlphaFoldDB" id="A0A8J4YCX6"/>
<keyword evidence="4" id="KW-0238">DNA-binding</keyword>
<keyword evidence="9" id="KW-0862">Zinc</keyword>
<evidence type="ECO:0000256" key="3">
    <source>
        <dbReference type="ARBA" id="ARBA00022801"/>
    </source>
</evidence>
<evidence type="ECO:0000313" key="12">
    <source>
        <dbReference type="EMBL" id="KAG0720956.1"/>
    </source>
</evidence>
<dbReference type="GO" id="GO:0003677">
    <property type="term" value="F:DNA binding"/>
    <property type="evidence" value="ECO:0007669"/>
    <property type="project" value="UniProtKB-KW"/>
</dbReference>
<keyword evidence="5" id="KW-0234">DNA repair</keyword>
<keyword evidence="7" id="KW-0511">Multifunctional enzyme</keyword>
<keyword evidence="9" id="KW-0479">Metal-binding</keyword>
<keyword evidence="12" id="KW-0540">Nuclease</keyword>
<dbReference type="EC" id="4.2.99.18" evidence="1"/>
<dbReference type="OrthoDB" id="430051at2759"/>
<keyword evidence="13" id="KW-1185">Reference proteome</keyword>
<evidence type="ECO:0000256" key="1">
    <source>
        <dbReference type="ARBA" id="ARBA00012720"/>
    </source>
</evidence>
<dbReference type="EMBL" id="JACEEZ010011991">
    <property type="protein sequence ID" value="KAG0720956.1"/>
    <property type="molecule type" value="Genomic_DNA"/>
</dbReference>
<keyword evidence="3" id="KW-0378">Hydrolase</keyword>
<dbReference type="Gene3D" id="1.10.8.50">
    <property type="match status" value="1"/>
</dbReference>
<dbReference type="GO" id="GO:0006284">
    <property type="term" value="P:base-excision repair"/>
    <property type="evidence" value="ECO:0007669"/>
    <property type="project" value="InterPro"/>
</dbReference>
<evidence type="ECO:0000256" key="2">
    <source>
        <dbReference type="ARBA" id="ARBA00022763"/>
    </source>
</evidence>
<evidence type="ECO:0000256" key="7">
    <source>
        <dbReference type="ARBA" id="ARBA00023268"/>
    </source>
</evidence>
<protein>
    <recommendedName>
        <fullName evidence="1">DNA-(apurinic or apyrimidinic site) lyase</fullName>
        <ecNumber evidence="1">4.2.99.18</ecNumber>
    </recommendedName>
</protein>
<dbReference type="Gene3D" id="3.20.190.10">
    <property type="entry name" value="MutM-like, N-terminal"/>
    <property type="match status" value="1"/>
</dbReference>
<evidence type="ECO:0000259" key="11">
    <source>
        <dbReference type="PROSITE" id="PS51068"/>
    </source>
</evidence>
<dbReference type="GO" id="GO:0019104">
    <property type="term" value="F:DNA N-glycosylase activity"/>
    <property type="evidence" value="ECO:0007669"/>
    <property type="project" value="InterPro"/>
</dbReference>
<dbReference type="Proteomes" id="UP000770661">
    <property type="component" value="Unassembled WGS sequence"/>
</dbReference>
<evidence type="ECO:0000256" key="9">
    <source>
        <dbReference type="PROSITE-ProRule" id="PRU00391"/>
    </source>
</evidence>
<accession>A0A8J4YCX6</accession>
<keyword evidence="6" id="KW-0456">Lyase</keyword>
<evidence type="ECO:0000256" key="4">
    <source>
        <dbReference type="ARBA" id="ARBA00023125"/>
    </source>
</evidence>
<dbReference type="Pfam" id="PF01149">
    <property type="entry name" value="Fapy_DNA_glyco"/>
    <property type="match status" value="1"/>
</dbReference>
<dbReference type="PROSITE" id="PS51066">
    <property type="entry name" value="ZF_FPG_2"/>
    <property type="match status" value="1"/>
</dbReference>
<gene>
    <name evidence="12" type="primary">Neil3</name>
    <name evidence="12" type="ORF">GWK47_047392</name>
</gene>
<dbReference type="SUPFAM" id="SSF81624">
    <property type="entry name" value="N-terminal domain of MutM-like DNA repair proteins"/>
    <property type="match status" value="1"/>
</dbReference>
<evidence type="ECO:0000259" key="10">
    <source>
        <dbReference type="PROSITE" id="PS51066"/>
    </source>
</evidence>
<sequence length="259" mass="28780">MVEGPGCKLNGEKLKKRVLGQRVVGLSGSCVDKSQRQMGDGRSPYDRFLGKAVTEVKSLGKELFVYVAGDSCLRVHFLMNGSMRFSKEPGHQGAKGQTAVLQLILTTDCACLESQQKYADLIDLDICSPTFDQQRAVTTIGNIPPASYVTSCWTKMCCRGWGTSSRTRNIVFQALFNAGINPNSTVDELSEELIILLVKMNRDFTKLFYECRRDCKNLSKFLQVYKSSVCPECGARVVQCKVGEYARLTFFCPACQDNT</sequence>
<dbReference type="InterPro" id="IPR035937">
    <property type="entry name" value="FPG_N"/>
</dbReference>
<dbReference type="GO" id="GO:0005634">
    <property type="term" value="C:nucleus"/>
    <property type="evidence" value="ECO:0007669"/>
    <property type="project" value="TreeGrafter"/>
</dbReference>
<dbReference type="PANTHER" id="PTHR22993:SF10">
    <property type="entry name" value="ENDONUCLEASE 8-LIKE 3"/>
    <property type="match status" value="1"/>
</dbReference>
<keyword evidence="8" id="KW-0326">Glycosidase</keyword>
<organism evidence="12 13">
    <name type="scientific">Chionoecetes opilio</name>
    <name type="common">Atlantic snow crab</name>
    <name type="synonym">Cancer opilio</name>
    <dbReference type="NCBI Taxonomy" id="41210"/>
    <lineage>
        <taxon>Eukaryota</taxon>
        <taxon>Metazoa</taxon>
        <taxon>Ecdysozoa</taxon>
        <taxon>Arthropoda</taxon>
        <taxon>Crustacea</taxon>
        <taxon>Multicrustacea</taxon>
        <taxon>Malacostraca</taxon>
        <taxon>Eumalacostraca</taxon>
        <taxon>Eucarida</taxon>
        <taxon>Decapoda</taxon>
        <taxon>Pleocyemata</taxon>
        <taxon>Brachyura</taxon>
        <taxon>Eubrachyura</taxon>
        <taxon>Majoidea</taxon>
        <taxon>Majidae</taxon>
        <taxon>Chionoecetes</taxon>
    </lineage>
</organism>
<reference evidence="12" key="1">
    <citation type="submission" date="2020-07" db="EMBL/GenBank/DDBJ databases">
        <title>The High-quality genome of the commercially important snow crab, Chionoecetes opilio.</title>
        <authorList>
            <person name="Jeong J.-H."/>
            <person name="Ryu S."/>
        </authorList>
    </citation>
    <scope>NUCLEOTIDE SEQUENCE</scope>
    <source>
        <strain evidence="12">MADBK_172401_WGS</strain>
        <tissue evidence="12">Digestive gland</tissue>
    </source>
</reference>
<dbReference type="GO" id="GO:0140078">
    <property type="term" value="F:class I DNA-(apurinic or apyrimidinic site) endonuclease activity"/>
    <property type="evidence" value="ECO:0007669"/>
    <property type="project" value="UniProtKB-EC"/>
</dbReference>
<dbReference type="PROSITE" id="PS01242">
    <property type="entry name" value="ZF_FPG_1"/>
    <property type="match status" value="1"/>
</dbReference>
<keyword evidence="12" id="KW-0255">Endonuclease</keyword>
<comment type="caution">
    <text evidence="12">The sequence shown here is derived from an EMBL/GenBank/DDBJ whole genome shotgun (WGS) entry which is preliminary data.</text>
</comment>
<feature type="domain" description="Formamidopyrimidine-DNA glycosylase catalytic" evidence="11">
    <location>
        <begin position="2"/>
        <end position="90"/>
    </location>
</feature>
<proteinExistence type="predicted"/>
<name>A0A8J4YCX6_CHIOP</name>
<keyword evidence="2" id="KW-0227">DNA damage</keyword>
<evidence type="ECO:0000256" key="5">
    <source>
        <dbReference type="ARBA" id="ARBA00023204"/>
    </source>
</evidence>
<dbReference type="InterPro" id="IPR012319">
    <property type="entry name" value="FPG_cat"/>
</dbReference>
<dbReference type="PANTHER" id="PTHR22993">
    <property type="entry name" value="FORMAMIDOPYRIMIDINE-DNA GLYCOSYLASE"/>
    <property type="match status" value="1"/>
</dbReference>
<evidence type="ECO:0000313" key="13">
    <source>
        <dbReference type="Proteomes" id="UP000770661"/>
    </source>
</evidence>
<evidence type="ECO:0000256" key="8">
    <source>
        <dbReference type="ARBA" id="ARBA00023295"/>
    </source>
</evidence>
<keyword evidence="9" id="KW-0863">Zinc-finger</keyword>